<keyword evidence="4" id="KW-0456">Lyase</keyword>
<reference evidence="4" key="1">
    <citation type="submission" date="2019-03" db="EMBL/GenBank/DDBJ databases">
        <title>Single cell metagenomics reveals metabolic interactions within the superorganism composed of flagellate Streblomastix strix and complex community of Bacteroidetes bacteria on its surface.</title>
        <authorList>
            <person name="Treitli S.C."/>
            <person name="Kolisko M."/>
            <person name="Husnik F."/>
            <person name="Keeling P."/>
            <person name="Hampl V."/>
        </authorList>
    </citation>
    <scope>NUCLEOTIDE SEQUENCE</scope>
    <source>
        <strain evidence="4">STM</strain>
    </source>
</reference>
<keyword evidence="2" id="KW-0812">Transmembrane</keyword>
<dbReference type="Pfam" id="PF00497">
    <property type="entry name" value="SBP_bac_3"/>
    <property type="match status" value="1"/>
</dbReference>
<sequence length="281" mass="32075">MKRILKSKITYLVVFAVLAVAVFAGYYYIDNTETEILPDPVSRDYDAIVAEGVIRATTEYNSTDFYVNGDTLLGFHYELLNLFAKDKGLKVEITPEMSFEKRIKNLSEGKYDLVAYGIAATNEVKDSLLLTVPLMVSKSVLVQRKPEKEEQSLYYIESLLDLSGKTIHLVKGSPSIMRIRNLEVEIGDNIYVKEIGRYGSEQLMAMVAHGDIDYAVCDEHIARASTDSLSNLDIHTDVSFNQFYSWGTSKQSPVLHDSLNVWLLSFRRTKQYKELYNKYYH</sequence>
<dbReference type="SMART" id="SM00062">
    <property type="entry name" value="PBPb"/>
    <property type="match status" value="1"/>
</dbReference>
<gene>
    <name evidence="4" type="ORF">EZS27_026319</name>
</gene>
<dbReference type="SUPFAM" id="SSF53850">
    <property type="entry name" value="Periplasmic binding protein-like II"/>
    <property type="match status" value="1"/>
</dbReference>
<organism evidence="4">
    <name type="scientific">termite gut metagenome</name>
    <dbReference type="NCBI Taxonomy" id="433724"/>
    <lineage>
        <taxon>unclassified sequences</taxon>
        <taxon>metagenomes</taxon>
        <taxon>organismal metagenomes</taxon>
    </lineage>
</organism>
<evidence type="ECO:0000259" key="3">
    <source>
        <dbReference type="SMART" id="SM00062"/>
    </source>
</evidence>
<feature type="domain" description="Solute-binding protein family 3/N-terminal" evidence="3">
    <location>
        <begin position="53"/>
        <end position="281"/>
    </location>
</feature>
<protein>
    <submittedName>
        <fullName evidence="4">Membrane-bound lytic murein transglycosylase F</fullName>
        <ecNumber evidence="4">4.2.2.-</ecNumber>
    </submittedName>
</protein>
<proteinExistence type="predicted"/>
<evidence type="ECO:0000256" key="1">
    <source>
        <dbReference type="ARBA" id="ARBA00022729"/>
    </source>
</evidence>
<dbReference type="Gene3D" id="3.40.190.10">
    <property type="entry name" value="Periplasmic binding protein-like II"/>
    <property type="match status" value="2"/>
</dbReference>
<dbReference type="EC" id="4.2.2.-" evidence="4"/>
<dbReference type="EMBL" id="SNRY01002593">
    <property type="protein sequence ID" value="KAA6324342.1"/>
    <property type="molecule type" value="Genomic_DNA"/>
</dbReference>
<feature type="transmembrane region" description="Helical" evidence="2">
    <location>
        <begin position="9"/>
        <end position="29"/>
    </location>
</feature>
<evidence type="ECO:0000313" key="4">
    <source>
        <dbReference type="EMBL" id="KAA6324342.1"/>
    </source>
</evidence>
<dbReference type="GO" id="GO:0016829">
    <property type="term" value="F:lyase activity"/>
    <property type="evidence" value="ECO:0007669"/>
    <property type="project" value="UniProtKB-KW"/>
</dbReference>
<keyword evidence="1" id="KW-0732">Signal</keyword>
<dbReference type="InterPro" id="IPR001638">
    <property type="entry name" value="Solute-binding_3/MltF_N"/>
</dbReference>
<keyword evidence="2" id="KW-0472">Membrane</keyword>
<dbReference type="CDD" id="cd01009">
    <property type="entry name" value="PBP2_YfhD_N"/>
    <property type="match status" value="1"/>
</dbReference>
<evidence type="ECO:0000256" key="2">
    <source>
        <dbReference type="SAM" id="Phobius"/>
    </source>
</evidence>
<dbReference type="PANTHER" id="PTHR35936:SF19">
    <property type="entry name" value="AMINO-ACID-BINDING PROTEIN YXEM-RELATED"/>
    <property type="match status" value="1"/>
</dbReference>
<comment type="caution">
    <text evidence="4">The sequence shown here is derived from an EMBL/GenBank/DDBJ whole genome shotgun (WGS) entry which is preliminary data.</text>
</comment>
<keyword evidence="2" id="KW-1133">Transmembrane helix</keyword>
<dbReference type="AlphaFoldDB" id="A0A5J4QS10"/>
<name>A0A5J4QS10_9ZZZZ</name>
<dbReference type="PANTHER" id="PTHR35936">
    <property type="entry name" value="MEMBRANE-BOUND LYTIC MUREIN TRANSGLYCOSYLASE F"/>
    <property type="match status" value="1"/>
</dbReference>
<accession>A0A5J4QS10</accession>